<protein>
    <submittedName>
        <fullName evidence="2">Uncharacterized protein</fullName>
    </submittedName>
</protein>
<evidence type="ECO:0000256" key="1">
    <source>
        <dbReference type="SAM" id="Phobius"/>
    </source>
</evidence>
<sequence length="58" mass="6657">MKISCFSSLSVFSHIFYENAICPKKRYFPVKYPFTVSIIGIIIKNPLLGGFYVKTCDM</sequence>
<keyword evidence="1" id="KW-0812">Transmembrane</keyword>
<reference evidence="2" key="1">
    <citation type="submission" date="2012-03" db="EMBL/GenBank/DDBJ databases">
        <title>Functional metagenomics reveals considerable lignocellulase gene clusters in the gut microbiome of a wood-feeding higher termite.</title>
        <authorList>
            <person name="Liu N."/>
        </authorList>
    </citation>
    <scope>NUCLEOTIDE SEQUENCE</scope>
</reference>
<evidence type="ECO:0000313" key="2">
    <source>
        <dbReference type="EMBL" id="AGS54323.1"/>
    </source>
</evidence>
<keyword evidence="1" id="KW-1133">Transmembrane helix</keyword>
<organism evidence="2">
    <name type="scientific">uncultured bacterium contig00115</name>
    <dbReference type="NCBI Taxonomy" id="1181577"/>
    <lineage>
        <taxon>Bacteria</taxon>
        <taxon>environmental samples</taxon>
    </lineage>
</organism>
<dbReference type="AlphaFoldDB" id="A0A806KPQ2"/>
<name>A0A806KPQ2_9BACT</name>
<accession>A0A806KPQ2</accession>
<keyword evidence="1" id="KW-0472">Membrane</keyword>
<proteinExistence type="predicted"/>
<dbReference type="EMBL" id="JQ844289">
    <property type="protein sequence ID" value="AGS54323.1"/>
    <property type="molecule type" value="Genomic_DNA"/>
</dbReference>
<feature type="transmembrane region" description="Helical" evidence="1">
    <location>
        <begin position="30"/>
        <end position="53"/>
    </location>
</feature>